<gene>
    <name evidence="2" type="ORF">KKP3000_001152</name>
</gene>
<feature type="domain" description="N-acetyltransferase" evidence="1">
    <location>
        <begin position="3"/>
        <end position="53"/>
    </location>
</feature>
<evidence type="ECO:0000313" key="3">
    <source>
        <dbReference type="Proteomes" id="UP001579974"/>
    </source>
</evidence>
<dbReference type="Gene3D" id="3.40.630.30">
    <property type="match status" value="1"/>
</dbReference>
<sequence length="86" mass="10032">MNGKPFWGNGYATEAARRIVSYGFEELKLNRIWAAAFMRNPASSNVMKKVGMKQEGILKQHVVKWDHPEDLGYYGILRDDYCRNRH</sequence>
<dbReference type="EC" id="2.-.-.-" evidence="2"/>
<accession>A0ABV5A8S3</accession>
<dbReference type="PANTHER" id="PTHR43792">
    <property type="entry name" value="GNAT FAMILY, PUTATIVE (AFU_ORTHOLOGUE AFUA_3G00765)-RELATED-RELATED"/>
    <property type="match status" value="1"/>
</dbReference>
<reference evidence="2 3" key="1">
    <citation type="journal article" date="2024" name="Int. J. Mol. Sci.">
        <title>Exploration of Alicyclobacillus spp. Genome in Search of Antibiotic Resistance.</title>
        <authorList>
            <person name="Bucka-Kolendo J."/>
            <person name="Kiousi D.E."/>
            <person name="Dekowska A."/>
            <person name="Mikolajczuk-Szczyrba A."/>
            <person name="Karadedos D.M."/>
            <person name="Michael P."/>
            <person name="Galanis A."/>
            <person name="Sokolowska B."/>
        </authorList>
    </citation>
    <scope>NUCLEOTIDE SEQUENCE [LARGE SCALE GENOMIC DNA]</scope>
    <source>
        <strain evidence="2 3">KKP 3000</strain>
    </source>
</reference>
<evidence type="ECO:0000313" key="2">
    <source>
        <dbReference type="EMBL" id="MFB5188719.1"/>
    </source>
</evidence>
<dbReference type="InterPro" id="IPR051531">
    <property type="entry name" value="N-acetyltransferase"/>
</dbReference>
<comment type="caution">
    <text evidence="2">The sequence shown here is derived from an EMBL/GenBank/DDBJ whole genome shotgun (WGS) entry which is preliminary data.</text>
</comment>
<dbReference type="GO" id="GO:0016740">
    <property type="term" value="F:transferase activity"/>
    <property type="evidence" value="ECO:0007669"/>
    <property type="project" value="UniProtKB-KW"/>
</dbReference>
<keyword evidence="2" id="KW-0808">Transferase</keyword>
<dbReference type="Proteomes" id="UP001579974">
    <property type="component" value="Unassembled WGS sequence"/>
</dbReference>
<dbReference type="InterPro" id="IPR000182">
    <property type="entry name" value="GNAT_dom"/>
</dbReference>
<dbReference type="SUPFAM" id="SSF55729">
    <property type="entry name" value="Acyl-CoA N-acyltransferases (Nat)"/>
    <property type="match status" value="1"/>
</dbReference>
<dbReference type="EMBL" id="JBDXSU010000001">
    <property type="protein sequence ID" value="MFB5188719.1"/>
    <property type="molecule type" value="Genomic_DNA"/>
</dbReference>
<dbReference type="RefSeq" id="WP_275475559.1">
    <property type="nucleotide sequence ID" value="NZ_CP162940.1"/>
</dbReference>
<dbReference type="Pfam" id="PF13302">
    <property type="entry name" value="Acetyltransf_3"/>
    <property type="match status" value="1"/>
</dbReference>
<protein>
    <submittedName>
        <fullName evidence="2">GNAT family protein</fullName>
        <ecNumber evidence="2">2.-.-.-</ecNumber>
    </submittedName>
</protein>
<dbReference type="InterPro" id="IPR016181">
    <property type="entry name" value="Acyl_CoA_acyltransferase"/>
</dbReference>
<organism evidence="2 3">
    <name type="scientific">Alicyclobacillus fastidiosus</name>
    <dbReference type="NCBI Taxonomy" id="392011"/>
    <lineage>
        <taxon>Bacteria</taxon>
        <taxon>Bacillati</taxon>
        <taxon>Bacillota</taxon>
        <taxon>Bacilli</taxon>
        <taxon>Bacillales</taxon>
        <taxon>Alicyclobacillaceae</taxon>
        <taxon>Alicyclobacillus</taxon>
    </lineage>
</organism>
<keyword evidence="3" id="KW-1185">Reference proteome</keyword>
<evidence type="ECO:0000259" key="1">
    <source>
        <dbReference type="Pfam" id="PF13302"/>
    </source>
</evidence>
<name>A0ABV5A8S3_9BACL</name>
<proteinExistence type="predicted"/>